<organism evidence="2 3">
    <name type="scientific">Pontibacillus salicampi</name>
    <dbReference type="NCBI Taxonomy" id="1449801"/>
    <lineage>
        <taxon>Bacteria</taxon>
        <taxon>Bacillati</taxon>
        <taxon>Bacillota</taxon>
        <taxon>Bacilli</taxon>
        <taxon>Bacillales</taxon>
        <taxon>Bacillaceae</taxon>
        <taxon>Pontibacillus</taxon>
    </lineage>
</organism>
<gene>
    <name evidence="2" type="ORF">ACFFGV_07665</name>
</gene>
<dbReference type="Proteomes" id="UP001589836">
    <property type="component" value="Unassembled WGS sequence"/>
</dbReference>
<reference evidence="2 3" key="1">
    <citation type="submission" date="2024-09" db="EMBL/GenBank/DDBJ databases">
        <authorList>
            <person name="Sun Q."/>
            <person name="Mori K."/>
        </authorList>
    </citation>
    <scope>NUCLEOTIDE SEQUENCE [LARGE SCALE GENOMIC DNA]</scope>
    <source>
        <strain evidence="2 3">NCAIM B.02529</strain>
    </source>
</reference>
<evidence type="ECO:0000259" key="1">
    <source>
        <dbReference type="Pfam" id="PF00882"/>
    </source>
</evidence>
<protein>
    <submittedName>
        <fullName evidence="2">Zinc dependent phospholipase C family protein</fullName>
    </submittedName>
</protein>
<feature type="domain" description="Phospholipase C/D" evidence="1">
    <location>
        <begin position="6"/>
        <end position="147"/>
    </location>
</feature>
<keyword evidence="3" id="KW-1185">Reference proteome</keyword>
<dbReference type="RefSeq" id="WP_377346269.1">
    <property type="nucleotide sequence ID" value="NZ_JBHLTP010000004.1"/>
</dbReference>
<dbReference type="InterPro" id="IPR029002">
    <property type="entry name" value="PLPC/GPLD1"/>
</dbReference>
<dbReference type="Pfam" id="PF00882">
    <property type="entry name" value="Zn_dep_PLPC"/>
    <property type="match status" value="1"/>
</dbReference>
<comment type="caution">
    <text evidence="2">The sequence shown here is derived from an EMBL/GenBank/DDBJ whole genome shotgun (WGS) entry which is preliminary data.</text>
</comment>
<name>A0ABV6LM21_9BACI</name>
<dbReference type="EMBL" id="JBHLTP010000004">
    <property type="protein sequence ID" value="MFC0523460.1"/>
    <property type="molecule type" value="Genomic_DNA"/>
</dbReference>
<evidence type="ECO:0000313" key="2">
    <source>
        <dbReference type="EMBL" id="MFC0523460.1"/>
    </source>
</evidence>
<evidence type="ECO:0000313" key="3">
    <source>
        <dbReference type="Proteomes" id="UP001589836"/>
    </source>
</evidence>
<sequence length="308" mass="36326">MPNLWTHILFCEEIMESVNTENSQEEWNTVQPFLNLGAQGPDPFFYHHFLPWRKPSAVNELGSVLHYYHCGPFLMSLIDKAIGVSTATKAYILGFVTHHILDRNTHPFIHYFSGYEKNKHQVLEVTIDTIMMERYRHLQTWKTPVYKEINVGASIPQEIEDMIDEAISIYYPDEHNRTEKHYVQAAYKDFKQALRILYDPYGWKNILLGSTINPFSHQPITSNHDYLNEAREQWRHSATYETQHESFIDLYDQARAEGVEIINELLHYWKEPTEDKRHYLETLLANISYDTGKPVEEDWSNQYSNPVV</sequence>
<accession>A0ABV6LM21</accession>
<proteinExistence type="predicted"/>